<evidence type="ECO:0000256" key="3">
    <source>
        <dbReference type="ARBA" id="ARBA00022989"/>
    </source>
</evidence>
<evidence type="ECO:0000313" key="10">
    <source>
        <dbReference type="Proteomes" id="UP000663829"/>
    </source>
</evidence>
<feature type="non-terminal residue" evidence="7">
    <location>
        <position position="1"/>
    </location>
</feature>
<evidence type="ECO:0000313" key="9">
    <source>
        <dbReference type="EMBL" id="CAF4419615.1"/>
    </source>
</evidence>
<evidence type="ECO:0000313" key="6">
    <source>
        <dbReference type="EMBL" id="CAF1166315.1"/>
    </source>
</evidence>
<dbReference type="EMBL" id="CAJNOQ010028034">
    <property type="protein sequence ID" value="CAF1558309.1"/>
    <property type="molecule type" value="Genomic_DNA"/>
</dbReference>
<dbReference type="EMBL" id="CAJOBC010093763">
    <property type="protein sequence ID" value="CAF4419615.1"/>
    <property type="molecule type" value="Genomic_DNA"/>
</dbReference>
<feature type="domain" description="G-protein coupled receptors family 1 profile" evidence="5">
    <location>
        <begin position="4"/>
        <end position="99"/>
    </location>
</feature>
<dbReference type="InterPro" id="IPR017452">
    <property type="entry name" value="GPCR_Rhodpsn_7TM"/>
</dbReference>
<dbReference type="EMBL" id="CAJOBA010034091">
    <property type="protein sequence ID" value="CAF3977839.1"/>
    <property type="molecule type" value="Genomic_DNA"/>
</dbReference>
<dbReference type="Proteomes" id="UP000677228">
    <property type="component" value="Unassembled WGS sequence"/>
</dbReference>
<proteinExistence type="predicted"/>
<keyword evidence="2" id="KW-0812">Transmembrane</keyword>
<sequence length="99" mass="11235">GTGGSLLNIYIFPSKKSLRSNSCAMFLLCASIYDLRYLFNTLVPRILTAFNIDPAMTSSGYCKLKFCFAIQLALSANTFIRLAAVNRWLCFCRKARYRE</sequence>
<dbReference type="GO" id="GO:0016020">
    <property type="term" value="C:membrane"/>
    <property type="evidence" value="ECO:0007669"/>
    <property type="project" value="UniProtKB-SubCell"/>
</dbReference>
<dbReference type="PROSITE" id="PS50262">
    <property type="entry name" value="G_PROTEIN_RECEP_F1_2"/>
    <property type="match status" value="1"/>
</dbReference>
<gene>
    <name evidence="7" type="ORF">GPM918_LOCUS39611</name>
    <name evidence="6" type="ORF">OVA965_LOCUS22346</name>
    <name evidence="9" type="ORF">SRO942_LOCUS40497</name>
    <name evidence="8" type="ORF">TMI583_LOCUS23058</name>
</gene>
<name>A0A815XJJ5_9BILA</name>
<keyword evidence="10" id="KW-1185">Reference proteome</keyword>
<evidence type="ECO:0000256" key="1">
    <source>
        <dbReference type="ARBA" id="ARBA00004370"/>
    </source>
</evidence>
<evidence type="ECO:0000256" key="4">
    <source>
        <dbReference type="ARBA" id="ARBA00023136"/>
    </source>
</evidence>
<organism evidence="7 10">
    <name type="scientific">Didymodactylos carnosus</name>
    <dbReference type="NCBI Taxonomy" id="1234261"/>
    <lineage>
        <taxon>Eukaryota</taxon>
        <taxon>Metazoa</taxon>
        <taxon>Spiralia</taxon>
        <taxon>Gnathifera</taxon>
        <taxon>Rotifera</taxon>
        <taxon>Eurotatoria</taxon>
        <taxon>Bdelloidea</taxon>
        <taxon>Philodinida</taxon>
        <taxon>Philodinidae</taxon>
        <taxon>Didymodactylos</taxon>
    </lineage>
</organism>
<reference evidence="7" key="1">
    <citation type="submission" date="2021-02" db="EMBL/GenBank/DDBJ databases">
        <authorList>
            <person name="Nowell W R."/>
        </authorList>
    </citation>
    <scope>NUCLEOTIDE SEQUENCE</scope>
</reference>
<keyword evidence="3" id="KW-1133">Transmembrane helix</keyword>
<keyword evidence="4" id="KW-0472">Membrane</keyword>
<dbReference type="Gene3D" id="1.20.1070.10">
    <property type="entry name" value="Rhodopsin 7-helix transmembrane proteins"/>
    <property type="match status" value="1"/>
</dbReference>
<protein>
    <recommendedName>
        <fullName evidence="5">G-protein coupled receptors family 1 profile domain-containing protein</fullName>
    </recommendedName>
</protein>
<dbReference type="Proteomes" id="UP000681722">
    <property type="component" value="Unassembled WGS sequence"/>
</dbReference>
<comment type="subcellular location">
    <subcellularLocation>
        <location evidence="1">Membrane</location>
    </subcellularLocation>
</comment>
<evidence type="ECO:0000259" key="5">
    <source>
        <dbReference type="PROSITE" id="PS50262"/>
    </source>
</evidence>
<dbReference type="SUPFAM" id="SSF81321">
    <property type="entry name" value="Family A G protein-coupled receptor-like"/>
    <property type="match status" value="1"/>
</dbReference>
<dbReference type="OrthoDB" id="10005568at2759"/>
<evidence type="ECO:0000313" key="8">
    <source>
        <dbReference type="EMBL" id="CAF3977839.1"/>
    </source>
</evidence>
<comment type="caution">
    <text evidence="7">The sequence shown here is derived from an EMBL/GenBank/DDBJ whole genome shotgun (WGS) entry which is preliminary data.</text>
</comment>
<dbReference type="EMBL" id="CAJNOK010012569">
    <property type="protein sequence ID" value="CAF1166315.1"/>
    <property type="molecule type" value="Genomic_DNA"/>
</dbReference>
<dbReference type="Proteomes" id="UP000682733">
    <property type="component" value="Unassembled WGS sequence"/>
</dbReference>
<dbReference type="AlphaFoldDB" id="A0A815XJJ5"/>
<evidence type="ECO:0000256" key="2">
    <source>
        <dbReference type="ARBA" id="ARBA00022692"/>
    </source>
</evidence>
<evidence type="ECO:0000313" key="7">
    <source>
        <dbReference type="EMBL" id="CAF1558309.1"/>
    </source>
</evidence>
<dbReference type="Proteomes" id="UP000663829">
    <property type="component" value="Unassembled WGS sequence"/>
</dbReference>
<accession>A0A815XJJ5</accession>